<sequence length="136" mass="14892">REVKLLYVFAPEQVKDAFDDVVRAKEDKARIINLADAYKESVLPQARGTAAKALQDAEGGRQQDIAVAEGEAQRFLAIQKEYSKSKNVTRKRLYLEAMEDILPSIGKVLGNPDEVILVNPSNASNVIPVPVSGGQE</sequence>
<dbReference type="AlphaFoldDB" id="A0A381S756"/>
<evidence type="ECO:0000313" key="1">
    <source>
        <dbReference type="EMBL" id="SUZ99284.1"/>
    </source>
</evidence>
<reference evidence="1" key="1">
    <citation type="submission" date="2018-05" db="EMBL/GenBank/DDBJ databases">
        <authorList>
            <person name="Lanie J.A."/>
            <person name="Ng W.-L."/>
            <person name="Kazmierczak K.M."/>
            <person name="Andrzejewski T.M."/>
            <person name="Davidsen T.M."/>
            <person name="Wayne K.J."/>
            <person name="Tettelin H."/>
            <person name="Glass J.I."/>
            <person name="Rusch D."/>
            <person name="Podicherti R."/>
            <person name="Tsui H.-C.T."/>
            <person name="Winkler M.E."/>
        </authorList>
    </citation>
    <scope>NUCLEOTIDE SEQUENCE</scope>
</reference>
<evidence type="ECO:0008006" key="2">
    <source>
        <dbReference type="Google" id="ProtNLM"/>
    </source>
</evidence>
<organism evidence="1">
    <name type="scientific">marine metagenome</name>
    <dbReference type="NCBI Taxonomy" id="408172"/>
    <lineage>
        <taxon>unclassified sequences</taxon>
        <taxon>metagenomes</taxon>
        <taxon>ecological metagenomes</taxon>
    </lineage>
</organism>
<name>A0A381S756_9ZZZZ</name>
<feature type="non-terminal residue" evidence="1">
    <location>
        <position position="1"/>
    </location>
</feature>
<protein>
    <recommendedName>
        <fullName evidence="2">Band 7 domain-containing protein</fullName>
    </recommendedName>
</protein>
<proteinExistence type="predicted"/>
<gene>
    <name evidence="1" type="ORF">METZ01_LOCUS52138</name>
</gene>
<accession>A0A381S756</accession>
<dbReference type="EMBL" id="UINC01002687">
    <property type="protein sequence ID" value="SUZ99284.1"/>
    <property type="molecule type" value="Genomic_DNA"/>
</dbReference>